<comment type="similarity">
    <text evidence="1">Belongs to the ABC-2 integral membrane protein family.</text>
</comment>
<dbReference type="GO" id="GO:0043190">
    <property type="term" value="C:ATP-binding cassette (ABC) transporter complex"/>
    <property type="evidence" value="ECO:0007669"/>
    <property type="project" value="InterPro"/>
</dbReference>
<proteinExistence type="inferred from homology"/>
<gene>
    <name evidence="4" type="ordered locus">Bcep18194_A3868</name>
</gene>
<keyword evidence="3" id="KW-0812">Transmembrane</keyword>
<reference evidence="4" key="1">
    <citation type="submission" date="2009-01" db="EMBL/GenBank/DDBJ databases">
        <title>Complete sequence of chromosome 1 of Burkholderia sp. 383.</title>
        <authorList>
            <consortium name="US DOE Joint Genome Institute"/>
            <person name="Copeland A."/>
            <person name="Lucas S."/>
            <person name="Lapidus A."/>
            <person name="Barry K."/>
            <person name="Detter J.C."/>
            <person name="Glavina T."/>
            <person name="Hammon N."/>
            <person name="Israni S."/>
            <person name="Pitluck S."/>
            <person name="Chain P."/>
            <person name="Malfatti S."/>
            <person name="Shin M."/>
            <person name="Vergez L."/>
            <person name="Schmutz J."/>
            <person name="Larimer F."/>
            <person name="Land M."/>
            <person name="Kyrpides N."/>
            <person name="Lykidis A."/>
            <person name="Richardson P."/>
        </authorList>
    </citation>
    <scope>NUCLEOTIDE SEQUENCE</scope>
    <source>
        <strain evidence="4">383</strain>
    </source>
</reference>
<organism evidence="4 5">
    <name type="scientific">Burkholderia lata (strain ATCC 17760 / DSM 23089 / LMG 22485 / NCIMB 9086 / R18194 / 383)</name>
    <dbReference type="NCBI Taxonomy" id="482957"/>
    <lineage>
        <taxon>Bacteria</taxon>
        <taxon>Pseudomonadati</taxon>
        <taxon>Pseudomonadota</taxon>
        <taxon>Betaproteobacteria</taxon>
        <taxon>Burkholderiales</taxon>
        <taxon>Burkholderiaceae</taxon>
        <taxon>Burkholderia</taxon>
        <taxon>Burkholderia cepacia complex</taxon>
    </lineage>
</organism>
<feature type="transmembrane region" description="Helical" evidence="3">
    <location>
        <begin position="138"/>
        <end position="157"/>
    </location>
</feature>
<sequence>MIQARVVRALLMREIITRFGRHNIGFAWLFAEPMLFTIGIMLLWTLLKESAGAHHISIIAFALTGYSTILAWRNTIGRCTMAIEPNQTLLFHRNVRVIDLFIARIILELSGATLSMIILVFGLSSLSIIDPPHNISDMIIGWGMIAWYAAGMALLIGGLTEFSEVVDRLWHPIAYFQLPISGAFAMNDWLPEKFRNIVLLFPLPNCVDLFRYGYFGDAVKPHYDIGYVAVLNLLITWGGLAVVAAAAKRVGNK</sequence>
<dbReference type="PANTHER" id="PTHR30413:SF10">
    <property type="entry name" value="CAPSULE POLYSACCHARIDE EXPORT INNER-MEMBRANE PROTEIN CTRC"/>
    <property type="match status" value="1"/>
</dbReference>
<keyword evidence="3" id="KW-1133">Transmembrane helix</keyword>
<dbReference type="AlphaFoldDB" id="Q39J99"/>
<dbReference type="PANTHER" id="PTHR30413">
    <property type="entry name" value="INNER MEMBRANE TRANSPORT PERMEASE"/>
    <property type="match status" value="1"/>
</dbReference>
<evidence type="ECO:0000313" key="5">
    <source>
        <dbReference type="Proteomes" id="UP000002705"/>
    </source>
</evidence>
<keyword evidence="3" id="KW-0472">Membrane</keyword>
<feature type="transmembrane region" description="Helical" evidence="3">
    <location>
        <begin position="225"/>
        <end position="247"/>
    </location>
</feature>
<name>Q39J99_BURL3</name>
<feature type="transmembrane region" description="Helical" evidence="3">
    <location>
        <begin position="53"/>
        <end position="72"/>
    </location>
</feature>
<evidence type="ECO:0000256" key="2">
    <source>
        <dbReference type="ARBA" id="ARBA00022448"/>
    </source>
</evidence>
<dbReference type="GO" id="GO:0015920">
    <property type="term" value="P:lipopolysaccharide transport"/>
    <property type="evidence" value="ECO:0007669"/>
    <property type="project" value="TreeGrafter"/>
</dbReference>
<keyword evidence="2" id="KW-0813">Transport</keyword>
<keyword evidence="5" id="KW-1185">Reference proteome</keyword>
<evidence type="ECO:0000256" key="1">
    <source>
        <dbReference type="ARBA" id="ARBA00007783"/>
    </source>
</evidence>
<evidence type="ECO:0000313" key="4">
    <source>
        <dbReference type="EMBL" id="ABB07467.1"/>
    </source>
</evidence>
<dbReference type="PRINTS" id="PR00164">
    <property type="entry name" value="ABC2TRNSPORT"/>
</dbReference>
<evidence type="ECO:0000256" key="3">
    <source>
        <dbReference type="SAM" id="Phobius"/>
    </source>
</evidence>
<dbReference type="RefSeq" id="WP_011351052.1">
    <property type="nucleotide sequence ID" value="NC_007510.1"/>
</dbReference>
<dbReference type="PATRIC" id="fig|482957.22.peg.736"/>
<dbReference type="GO" id="GO:0140359">
    <property type="term" value="F:ABC-type transporter activity"/>
    <property type="evidence" value="ECO:0007669"/>
    <property type="project" value="InterPro"/>
</dbReference>
<dbReference type="GeneID" id="45099567"/>
<dbReference type="HOGENOM" id="CLU_060703_5_1_4"/>
<feature type="transmembrane region" description="Helical" evidence="3">
    <location>
        <begin position="26"/>
        <end position="47"/>
    </location>
</feature>
<dbReference type="InterPro" id="IPR000412">
    <property type="entry name" value="ABC_2_transport"/>
</dbReference>
<dbReference type="EMBL" id="CP000151">
    <property type="protein sequence ID" value="ABB07467.1"/>
    <property type="molecule type" value="Genomic_DNA"/>
</dbReference>
<dbReference type="Proteomes" id="UP000002705">
    <property type="component" value="Chromosome 1"/>
</dbReference>
<dbReference type="KEGG" id="bur:Bcep18194_A3868"/>
<protein>
    <submittedName>
        <fullName evidence="4">Uncharacterized protein</fullName>
    </submittedName>
</protein>
<accession>Q39J99</accession>
<feature type="transmembrane region" description="Helical" evidence="3">
    <location>
        <begin position="101"/>
        <end position="126"/>
    </location>
</feature>